<name>A0A0S4MIS2_ECHMU</name>
<proteinExistence type="predicted"/>
<keyword evidence="3" id="KW-1185">Reference proteome</keyword>
<feature type="transmembrane region" description="Helical" evidence="1">
    <location>
        <begin position="6"/>
        <end position="27"/>
    </location>
</feature>
<organism evidence="2 3">
    <name type="scientific">Echinococcus multilocularis</name>
    <name type="common">Fox tapeworm</name>
    <dbReference type="NCBI Taxonomy" id="6211"/>
    <lineage>
        <taxon>Eukaryota</taxon>
        <taxon>Metazoa</taxon>
        <taxon>Spiralia</taxon>
        <taxon>Lophotrochozoa</taxon>
        <taxon>Platyhelminthes</taxon>
        <taxon>Cestoda</taxon>
        <taxon>Eucestoda</taxon>
        <taxon>Cyclophyllidea</taxon>
        <taxon>Taeniidae</taxon>
        <taxon>Echinococcus</taxon>
    </lineage>
</organism>
<keyword evidence="1" id="KW-0812">Transmembrane</keyword>
<keyword evidence="1" id="KW-0472">Membrane</keyword>
<reference evidence="2" key="2">
    <citation type="submission" date="2015-11" db="EMBL/GenBank/DDBJ databases">
        <authorList>
            <person name="Zhang Y."/>
            <person name="Guo Z."/>
        </authorList>
    </citation>
    <scope>NUCLEOTIDE SEQUENCE</scope>
</reference>
<reference evidence="2" key="1">
    <citation type="journal article" date="2013" name="Nature">
        <title>The genomes of four tapeworm species reveal adaptations to parasitism.</title>
        <authorList>
            <person name="Tsai I.J."/>
            <person name="Zarowiecki M."/>
            <person name="Holroyd N."/>
            <person name="Garciarrubio A."/>
            <person name="Sanchez-Flores A."/>
            <person name="Brooks K.L."/>
            <person name="Tracey A."/>
            <person name="Bobes R.J."/>
            <person name="Fragoso G."/>
            <person name="Sciutto E."/>
            <person name="Aslett M."/>
            <person name="Beasley H."/>
            <person name="Bennett H.M."/>
            <person name="Cai J."/>
            <person name="Camicia F."/>
            <person name="Clark R."/>
            <person name="Cucher M."/>
            <person name="De Silva N."/>
            <person name="Day T.A."/>
            <person name="Deplazes P."/>
            <person name="Estrada K."/>
            <person name="Fernandez C."/>
            <person name="Holland P.W."/>
            <person name="Hou J."/>
            <person name="Hu S."/>
            <person name="Huckvale T."/>
            <person name="Hung S.S."/>
            <person name="Kamenetzky L."/>
            <person name="Keane J.A."/>
            <person name="Kiss F."/>
            <person name="Koziol U."/>
            <person name="Lambert O."/>
            <person name="Liu K."/>
            <person name="Luo X."/>
            <person name="Luo Y."/>
            <person name="Macchiaroli N."/>
            <person name="Nichol S."/>
            <person name="Paps J."/>
            <person name="Parkinson J."/>
            <person name="Pouchkina-Stantcheva N."/>
            <person name="Riddiford N."/>
            <person name="Rosenzvit M."/>
            <person name="Salinas G."/>
            <person name="Wasmuth J.D."/>
            <person name="Zamanian M."/>
            <person name="Zheng Y."/>
            <person name="Cai X."/>
            <person name="Soberon X."/>
            <person name="Olson P.D."/>
            <person name="Laclette J.P."/>
            <person name="Brehm K."/>
            <person name="Berriman M."/>
            <person name="Garciarrubio A."/>
            <person name="Bobes R.J."/>
            <person name="Fragoso G."/>
            <person name="Sanchez-Flores A."/>
            <person name="Estrada K."/>
            <person name="Cevallos M.A."/>
            <person name="Morett E."/>
            <person name="Gonzalez V."/>
            <person name="Portillo T."/>
            <person name="Ochoa-Leyva A."/>
            <person name="Jose M.V."/>
            <person name="Sciutto E."/>
            <person name="Landa A."/>
            <person name="Jimenez L."/>
            <person name="Valdes V."/>
            <person name="Carrero J.C."/>
            <person name="Larralde C."/>
            <person name="Morales-Montor J."/>
            <person name="Limon-Lason J."/>
            <person name="Soberon X."/>
            <person name="Laclette J.P."/>
        </authorList>
    </citation>
    <scope>NUCLEOTIDE SEQUENCE [LARGE SCALE GENOMIC DNA]</scope>
</reference>
<evidence type="ECO:0000256" key="1">
    <source>
        <dbReference type="SAM" id="Phobius"/>
    </source>
</evidence>
<dbReference type="Proteomes" id="UP000017246">
    <property type="component" value="Unassembled WGS sequence"/>
</dbReference>
<accession>A0A0S4MIS2</accession>
<evidence type="ECO:0000313" key="2">
    <source>
        <dbReference type="EMBL" id="CUT98675.1"/>
    </source>
</evidence>
<keyword evidence="1" id="KW-1133">Transmembrane helix</keyword>
<sequence>MSGVTHTYIFVFNLISALTGLAHSILIKPDSVLNSSAIFHLTLSALQPHRPGTLKNDVSATLITAAVFYVGLESTVILDFGRAAIAMHVRTFSRQTGVEATLNLLSSAL</sequence>
<evidence type="ECO:0000313" key="3">
    <source>
        <dbReference type="Proteomes" id="UP000017246"/>
    </source>
</evidence>
<dbReference type="EMBL" id="LN902844">
    <property type="protein sequence ID" value="CUT98675.1"/>
    <property type="molecule type" value="Genomic_DNA"/>
</dbReference>
<dbReference type="AlphaFoldDB" id="A0A0S4MIS2"/>
<protein>
    <submittedName>
        <fullName evidence="2">Neutral amino acid transporter A</fullName>
    </submittedName>
</protein>